<protein>
    <recommendedName>
        <fullName evidence="5">Transmembrane protein</fullName>
    </recommendedName>
</protein>
<evidence type="ECO:0000256" key="2">
    <source>
        <dbReference type="SAM" id="MobiDB-lite"/>
    </source>
</evidence>
<keyword evidence="1" id="KW-0175">Coiled coil</keyword>
<reference evidence="4" key="1">
    <citation type="journal article" date="2015" name="PLoS ONE">
        <title>Comprehensive Evaluation of Toxoplasma gondii VEG and Neospora caninum LIV Genomes with Tachyzoite Stage Transcriptome and Proteome Defines Novel Transcript Features.</title>
        <authorList>
            <person name="Ramaprasad A."/>
            <person name="Mourier T."/>
            <person name="Naeem R."/>
            <person name="Malas T.B."/>
            <person name="Moussa E."/>
            <person name="Panigrahi A."/>
            <person name="Vermont S.J."/>
            <person name="Otto T.D."/>
            <person name="Wastling J."/>
            <person name="Pain A."/>
        </authorList>
    </citation>
    <scope>NUCLEOTIDE SEQUENCE</scope>
    <source>
        <strain evidence="4">VEG</strain>
    </source>
</reference>
<sequence length="348" mass="37807">MAVPFSVVSCPRSGAVAHGLSLSSLSPSFSALPAKVQICRFSGSVKSSALSQSSFLSSPSESVAPFVYPSQSASPHLPLPLASSPLPHVSRFPRLSLSCPLFSLLSPVSSAASAYSALAAKSREEREAPTGRVLPSRAAAVAQAGAGSAESNGETVEETESRAHQLQFWVSRLREEKDTGAIYMLREILRKPKKATSSAPSPRLDKRLERTGTQEEKPVSAARPPETEDILDQMEDLLRSHGEMTAEVGELLSYRHQTRREGRKELLALGFTGFSTAFAAAIHPFFFLGTLIGLRSILKARAPELDREAGARRLQEIKDSLRTQEKQLFRLSETLLELEDAKPRKKEA</sequence>
<gene>
    <name evidence="4" type="ORF">BN1205_001090</name>
</gene>
<evidence type="ECO:0000313" key="4">
    <source>
        <dbReference type="EMBL" id="CEL78650.1"/>
    </source>
</evidence>
<keyword evidence="3" id="KW-0812">Transmembrane</keyword>
<evidence type="ECO:0000256" key="1">
    <source>
        <dbReference type="SAM" id="Coils"/>
    </source>
</evidence>
<feature type="compositionally biased region" description="Basic and acidic residues" evidence="2">
    <location>
        <begin position="203"/>
        <end position="218"/>
    </location>
</feature>
<dbReference type="AlphaFoldDB" id="A0A0F7VDH7"/>
<keyword evidence="3" id="KW-1133">Transmembrane helix</keyword>
<evidence type="ECO:0000256" key="3">
    <source>
        <dbReference type="SAM" id="Phobius"/>
    </source>
</evidence>
<feature type="coiled-coil region" evidence="1">
    <location>
        <begin position="314"/>
        <end position="341"/>
    </location>
</feature>
<accession>A0A0F7VDH7</accession>
<dbReference type="EMBL" id="LN714502">
    <property type="protein sequence ID" value="CEL78650.1"/>
    <property type="molecule type" value="Genomic_DNA"/>
</dbReference>
<evidence type="ECO:0008006" key="5">
    <source>
        <dbReference type="Google" id="ProtNLM"/>
    </source>
</evidence>
<organism evidence="4">
    <name type="scientific">Toxoplasma gondii (strain ATCC 50861 / VEG)</name>
    <dbReference type="NCBI Taxonomy" id="432359"/>
    <lineage>
        <taxon>Eukaryota</taxon>
        <taxon>Sar</taxon>
        <taxon>Alveolata</taxon>
        <taxon>Apicomplexa</taxon>
        <taxon>Conoidasida</taxon>
        <taxon>Coccidia</taxon>
        <taxon>Eucoccidiorida</taxon>
        <taxon>Eimeriorina</taxon>
        <taxon>Sarcocystidae</taxon>
        <taxon>Toxoplasma</taxon>
    </lineage>
</organism>
<name>A0A0F7VDH7_TOXGV</name>
<feature type="transmembrane region" description="Helical" evidence="3">
    <location>
        <begin position="266"/>
        <end position="294"/>
    </location>
</feature>
<proteinExistence type="predicted"/>
<feature type="region of interest" description="Disordered" evidence="2">
    <location>
        <begin position="193"/>
        <end position="225"/>
    </location>
</feature>
<keyword evidence="3" id="KW-0472">Membrane</keyword>